<dbReference type="PANTHER" id="PTHR19879">
    <property type="entry name" value="TRANSCRIPTION INITIATION FACTOR TFIID"/>
    <property type="match status" value="1"/>
</dbReference>
<organism evidence="4 6">
    <name type="scientific">Archangium gephyra</name>
    <dbReference type="NCBI Taxonomy" id="48"/>
    <lineage>
        <taxon>Bacteria</taxon>
        <taxon>Pseudomonadati</taxon>
        <taxon>Myxococcota</taxon>
        <taxon>Myxococcia</taxon>
        <taxon>Myxococcales</taxon>
        <taxon>Cystobacterineae</taxon>
        <taxon>Archangiaceae</taxon>
        <taxon>Archangium</taxon>
    </lineage>
</organism>
<evidence type="ECO:0000259" key="3">
    <source>
        <dbReference type="Pfam" id="PF20703"/>
    </source>
</evidence>
<reference evidence="4 6" key="1">
    <citation type="submission" date="2015-05" db="EMBL/GenBank/DDBJ databases">
        <title>Genome assembly of Archangium gephyra DSM 2261.</title>
        <authorList>
            <person name="Sharma G."/>
            <person name="Subramanian S."/>
        </authorList>
    </citation>
    <scope>NUCLEOTIDE SEQUENCE [LARGE SCALE GENOMIC DNA]</scope>
    <source>
        <strain evidence="4 6">DSM 2261</strain>
    </source>
</reference>
<keyword evidence="2" id="KW-1133">Transmembrane helix</keyword>
<feature type="repeat" description="WD" evidence="1">
    <location>
        <begin position="685"/>
        <end position="716"/>
    </location>
</feature>
<feature type="repeat" description="WD" evidence="1">
    <location>
        <begin position="932"/>
        <end position="964"/>
    </location>
</feature>
<dbReference type="PROSITE" id="PS50082">
    <property type="entry name" value="WD_REPEATS_2"/>
    <property type="match status" value="10"/>
</dbReference>
<dbReference type="SUPFAM" id="SSF52540">
    <property type="entry name" value="P-loop containing nucleoside triphosphate hydrolases"/>
    <property type="match status" value="1"/>
</dbReference>
<gene>
    <name evidence="4" type="ORF">AA314_03724</name>
    <name evidence="5" type="ORF">ATI61_108513</name>
</gene>
<dbReference type="InterPro" id="IPR036322">
    <property type="entry name" value="WD40_repeat_dom_sf"/>
</dbReference>
<evidence type="ECO:0000313" key="7">
    <source>
        <dbReference type="Proteomes" id="UP000256345"/>
    </source>
</evidence>
<dbReference type="EMBL" id="QUMU01000008">
    <property type="protein sequence ID" value="REG28970.1"/>
    <property type="molecule type" value="Genomic_DNA"/>
</dbReference>
<feature type="repeat" description="WD" evidence="1">
    <location>
        <begin position="1062"/>
        <end position="1092"/>
    </location>
</feature>
<dbReference type="Proteomes" id="UP000256345">
    <property type="component" value="Unassembled WGS sequence"/>
</dbReference>
<feature type="repeat" description="WD" evidence="1">
    <location>
        <begin position="1104"/>
        <end position="1138"/>
    </location>
</feature>
<dbReference type="Gene3D" id="3.40.50.300">
    <property type="entry name" value="P-loop containing nucleotide triphosphate hydrolases"/>
    <property type="match status" value="1"/>
</dbReference>
<dbReference type="Proteomes" id="UP000035579">
    <property type="component" value="Chromosome"/>
</dbReference>
<dbReference type="Gene3D" id="2.130.10.10">
    <property type="entry name" value="YVTN repeat-like/Quinoprotein amine dehydrogenase"/>
    <property type="match status" value="5"/>
</dbReference>
<feature type="repeat" description="WD" evidence="1">
    <location>
        <begin position="890"/>
        <end position="924"/>
    </location>
</feature>
<sequence>MSQAPNPFLGPQPYRAEDRARFFGREAVTRKVARQILAWPCLTLFGPSGAGKSSLMQAGVVPLLEEKHGFRTVRVDGWLASEHPLQWMIRALFTELELGAVPEGMAEHEALDEAIRLAERRSERPVLLYLDQLEQLFLPGWEPGEVGDLLEGLARLTRMPFRGLQLVLMLREDYLGRFRDRARGWRELLEQGYRLGPLSVREMVEVACRLAAWGSPAQQWPEQEVRGLMLQVRMAGQEALDEAEVQAAFGQIVCRALWEERAEGRHVAGPVEAEPILHRYLEATLEALGPLRADALRLLEERLVASDGSRALLTEQQARAELPPEDAEKVLNTLERTAVLRAEEHGGSRYFELGHDWLARKVFELREERVRQEEAERRLEQERARRRKLLIGGALALVLVLVLGGLLLWALSQKATAVEQAERARDQALMAGARKLLERGQPAMAIHLLLEIHQPERVRGWGTLAHDVLTQSFPEVTFRVPYGVNAASISPDGQHVLMKSGYQALVWRVDGRGKPVVLWHEKIHSAAFSPDGQYVVTAGEDGMARVHRVDGKGEPVVLKGHAGPVVSAAFSPDGQRVVTASKDGTARVWRADGTGEPGELKGHTGPVVSATFGPDSPDGQRVVTAGEDGTARVWRADGTGEPVVLRHEGRVDSATFSPDGQHVVTLNSGAARVWRADGRGTPVVLKGQRGAVVSAAFSPDGQLVVTAGEDRTARVWRADGKDKPAELKGHAQQLTSAAFSPDGQSVVTASLDGTVRVWRTGMGEAVVLKHKEQVYSAVFTPDGQRVVTASDDKAARVWWVEGTGEPVVLSGVGQVDSAAFSPDGQRVFTRGHQVWTWRADGKGPLVELKQRAGSLLVFAAFSPDGQHVAMVYLDGVVQVWRTDGTGEPVELKHEGRVGSAAFSPDGQRVVTVGEDRTARVWRVDGTGEPVVLRGHATKVTSAAFSPDGQRVVTTSGDETARVWQADGKGEPVVLKQEERVDSAAFSPDGQHVLTRSFFMVRVWRADGKGKPVELKEGFGWEYSDKMVVSAAFSPDGQHVVTAYDNGTARVWRADGRGHSVVLEGHAETLTSVAFSPDSQSVVTASWDGTARVRRADGSGEPVELQGHNGWVVSAAFSPDGRRVVTAGADETVRIWSVSIPDLQQHLRAASKDCLPPELRQIHLDENERQALKGYAKCERSYDRPPPPPPPLP</sequence>
<feature type="repeat" description="WD" evidence="1">
    <location>
        <begin position="558"/>
        <end position="589"/>
    </location>
</feature>
<keyword evidence="2" id="KW-0812">Transmembrane</keyword>
<dbReference type="PROSITE" id="PS50294">
    <property type="entry name" value="WD_REPEATS_REGION"/>
    <property type="match status" value="9"/>
</dbReference>
<name>A0AAC8TDT5_9BACT</name>
<dbReference type="SMART" id="SM00320">
    <property type="entry name" value="WD40"/>
    <property type="match status" value="14"/>
</dbReference>
<feature type="repeat" description="WD" evidence="1">
    <location>
        <begin position="767"/>
        <end position="798"/>
    </location>
</feature>
<proteinExistence type="predicted"/>
<dbReference type="EMBL" id="CP011509">
    <property type="protein sequence ID" value="AKJ02098.1"/>
    <property type="molecule type" value="Genomic_DNA"/>
</dbReference>
<evidence type="ECO:0000313" key="5">
    <source>
        <dbReference type="EMBL" id="REG28970.1"/>
    </source>
</evidence>
<reference evidence="5 7" key="2">
    <citation type="submission" date="2018-08" db="EMBL/GenBank/DDBJ databases">
        <title>Genomic Encyclopedia of Archaeal and Bacterial Type Strains, Phase II (KMG-II): from individual species to whole genera.</title>
        <authorList>
            <person name="Goeker M."/>
        </authorList>
    </citation>
    <scope>NUCLEOTIDE SEQUENCE [LARGE SCALE GENOMIC DNA]</scope>
    <source>
        <strain evidence="5 7">DSM 2261</strain>
    </source>
</reference>
<dbReference type="AlphaFoldDB" id="A0AAC8TDT5"/>
<evidence type="ECO:0000256" key="2">
    <source>
        <dbReference type="SAM" id="Phobius"/>
    </source>
</evidence>
<dbReference type="PANTHER" id="PTHR19879:SF9">
    <property type="entry name" value="TRANSCRIPTION INITIATION FACTOR TFIID SUBUNIT 5"/>
    <property type="match status" value="1"/>
</dbReference>
<keyword evidence="7" id="KW-1185">Reference proteome</keyword>
<evidence type="ECO:0000256" key="1">
    <source>
        <dbReference type="PROSITE-ProRule" id="PRU00221"/>
    </source>
</evidence>
<dbReference type="SUPFAM" id="SSF50998">
    <property type="entry name" value="Quinoprotein alcohol dehydrogenase-like"/>
    <property type="match status" value="1"/>
</dbReference>
<dbReference type="CDD" id="cd00200">
    <property type="entry name" value="WD40"/>
    <property type="match status" value="2"/>
</dbReference>
<evidence type="ECO:0000313" key="4">
    <source>
        <dbReference type="EMBL" id="AKJ02098.1"/>
    </source>
</evidence>
<dbReference type="KEGG" id="age:AA314_03724"/>
<dbReference type="Pfam" id="PF20703">
    <property type="entry name" value="nSTAND1"/>
    <property type="match status" value="1"/>
</dbReference>
<evidence type="ECO:0000313" key="6">
    <source>
        <dbReference type="Proteomes" id="UP000035579"/>
    </source>
</evidence>
<dbReference type="InterPro" id="IPR049052">
    <property type="entry name" value="nSTAND1"/>
</dbReference>
<dbReference type="InterPro" id="IPR027417">
    <property type="entry name" value="P-loop_NTPase"/>
</dbReference>
<keyword evidence="1" id="KW-0853">WD repeat</keyword>
<feature type="repeat" description="WD" evidence="1">
    <location>
        <begin position="600"/>
        <end position="634"/>
    </location>
</feature>
<protein>
    <submittedName>
        <fullName evidence="4">High-affnity carbon uptake protein Hat/HatR</fullName>
    </submittedName>
    <submittedName>
        <fullName evidence="5">WD40 repeat protein</fullName>
    </submittedName>
</protein>
<accession>A0AAC8TDT5</accession>
<feature type="transmembrane region" description="Helical" evidence="2">
    <location>
        <begin position="389"/>
        <end position="411"/>
    </location>
</feature>
<feature type="domain" description="Novel STAND NTPase 1" evidence="3">
    <location>
        <begin position="7"/>
        <end position="380"/>
    </location>
</feature>
<dbReference type="InterPro" id="IPR011047">
    <property type="entry name" value="Quinoprotein_ADH-like_sf"/>
</dbReference>
<feature type="repeat" description="WD" evidence="1">
    <location>
        <begin position="727"/>
        <end position="768"/>
    </location>
</feature>
<keyword evidence="2" id="KW-0472">Membrane</keyword>
<dbReference type="InterPro" id="IPR015943">
    <property type="entry name" value="WD40/YVTN_repeat-like_dom_sf"/>
</dbReference>
<dbReference type="SUPFAM" id="SSF50978">
    <property type="entry name" value="WD40 repeat-like"/>
    <property type="match status" value="2"/>
</dbReference>
<dbReference type="Pfam" id="PF00400">
    <property type="entry name" value="WD40"/>
    <property type="match status" value="11"/>
</dbReference>
<dbReference type="RefSeq" id="WP_053066501.1">
    <property type="nucleotide sequence ID" value="NZ_CP011509.1"/>
</dbReference>
<dbReference type="InterPro" id="IPR001680">
    <property type="entry name" value="WD40_rpt"/>
</dbReference>
<feature type="repeat" description="WD" evidence="1">
    <location>
        <begin position="1027"/>
        <end position="1051"/>
    </location>
</feature>